<evidence type="ECO:0000256" key="1">
    <source>
        <dbReference type="SAM" id="MobiDB-lite"/>
    </source>
</evidence>
<accession>A0AAV6I9D3</accession>
<evidence type="ECO:0000313" key="3">
    <source>
        <dbReference type="Proteomes" id="UP000823749"/>
    </source>
</evidence>
<dbReference type="AlphaFoldDB" id="A0AAV6I9D3"/>
<dbReference type="Proteomes" id="UP000823749">
    <property type="component" value="Chromosome 11"/>
</dbReference>
<feature type="region of interest" description="Disordered" evidence="1">
    <location>
        <begin position="1"/>
        <end position="22"/>
    </location>
</feature>
<name>A0AAV6I9D3_9ERIC</name>
<reference evidence="2" key="1">
    <citation type="submission" date="2020-08" db="EMBL/GenBank/DDBJ databases">
        <title>Plant Genome Project.</title>
        <authorList>
            <person name="Zhang R.-G."/>
        </authorList>
    </citation>
    <scope>NUCLEOTIDE SEQUENCE</scope>
    <source>
        <strain evidence="2">WSP0</strain>
        <tissue evidence="2">Leaf</tissue>
    </source>
</reference>
<evidence type="ECO:0000313" key="2">
    <source>
        <dbReference type="EMBL" id="KAG5524390.1"/>
    </source>
</evidence>
<sequence>MPSETSNKARNALRNNDDNKQIEIQVNDAMEEVRDYKSQLHDSKACMGDFPPIALNAQKSADELHDSSLTLIKTNLASVSSCPPRVLSARFHNQSQIHPFEGG</sequence>
<keyword evidence="3" id="KW-1185">Reference proteome</keyword>
<organism evidence="2 3">
    <name type="scientific">Rhododendron griersonianum</name>
    <dbReference type="NCBI Taxonomy" id="479676"/>
    <lineage>
        <taxon>Eukaryota</taxon>
        <taxon>Viridiplantae</taxon>
        <taxon>Streptophyta</taxon>
        <taxon>Embryophyta</taxon>
        <taxon>Tracheophyta</taxon>
        <taxon>Spermatophyta</taxon>
        <taxon>Magnoliopsida</taxon>
        <taxon>eudicotyledons</taxon>
        <taxon>Gunneridae</taxon>
        <taxon>Pentapetalae</taxon>
        <taxon>asterids</taxon>
        <taxon>Ericales</taxon>
        <taxon>Ericaceae</taxon>
        <taxon>Ericoideae</taxon>
        <taxon>Rhodoreae</taxon>
        <taxon>Rhododendron</taxon>
    </lineage>
</organism>
<comment type="caution">
    <text evidence="2">The sequence shown here is derived from an EMBL/GenBank/DDBJ whole genome shotgun (WGS) entry which is preliminary data.</text>
</comment>
<proteinExistence type="predicted"/>
<dbReference type="EMBL" id="JACTNZ010000011">
    <property type="protein sequence ID" value="KAG5524390.1"/>
    <property type="molecule type" value="Genomic_DNA"/>
</dbReference>
<protein>
    <submittedName>
        <fullName evidence="2">Uncharacterized protein</fullName>
    </submittedName>
</protein>
<gene>
    <name evidence="2" type="ORF">RHGRI_031149</name>
</gene>